<dbReference type="SMART" id="SM00490">
    <property type="entry name" value="HELICc"/>
    <property type="match status" value="1"/>
</dbReference>
<keyword evidence="5 15" id="KW-0378">Hydrolase</keyword>
<dbReference type="NCBIfam" id="TIGR00643">
    <property type="entry name" value="recG"/>
    <property type="match status" value="1"/>
</dbReference>
<keyword evidence="7 15" id="KW-0067">ATP-binding</keyword>
<evidence type="ECO:0000256" key="6">
    <source>
        <dbReference type="ARBA" id="ARBA00022806"/>
    </source>
</evidence>
<dbReference type="EMBL" id="FNYH01000003">
    <property type="protein sequence ID" value="SEI49623.1"/>
    <property type="molecule type" value="Genomic_DNA"/>
</dbReference>
<dbReference type="SUPFAM" id="SSF52540">
    <property type="entry name" value="P-loop containing nucleoside triphosphate hydrolases"/>
    <property type="match status" value="2"/>
</dbReference>
<dbReference type="PANTHER" id="PTHR47964:SF1">
    <property type="entry name" value="ATP-DEPENDENT DNA HELICASE HOMOLOG RECG, CHLOROPLASTIC"/>
    <property type="match status" value="1"/>
</dbReference>
<evidence type="ECO:0000256" key="13">
    <source>
        <dbReference type="ARBA" id="ARBA00034808"/>
    </source>
</evidence>
<evidence type="ECO:0000256" key="9">
    <source>
        <dbReference type="ARBA" id="ARBA00023172"/>
    </source>
</evidence>
<keyword evidence="3 15" id="KW-0547">Nucleotide-binding</keyword>
<dbReference type="CDD" id="cd04488">
    <property type="entry name" value="RecG_wedge_OBF"/>
    <property type="match status" value="1"/>
</dbReference>
<dbReference type="GO" id="GO:0005524">
    <property type="term" value="F:ATP binding"/>
    <property type="evidence" value="ECO:0007669"/>
    <property type="project" value="UniProtKB-KW"/>
</dbReference>
<evidence type="ECO:0000256" key="1">
    <source>
        <dbReference type="ARBA" id="ARBA00007504"/>
    </source>
</evidence>
<evidence type="ECO:0000256" key="2">
    <source>
        <dbReference type="ARBA" id="ARBA00017846"/>
    </source>
</evidence>
<keyword evidence="11" id="KW-0413">Isomerase</keyword>
<keyword evidence="9 15" id="KW-0233">DNA recombination</keyword>
<dbReference type="InterPro" id="IPR045562">
    <property type="entry name" value="RecG_dom3_C"/>
</dbReference>
<dbReference type="OrthoDB" id="9804325at2"/>
<dbReference type="SMART" id="SM00487">
    <property type="entry name" value="DEXDc"/>
    <property type="match status" value="1"/>
</dbReference>
<keyword evidence="8" id="KW-0238">DNA-binding</keyword>
<comment type="function">
    <text evidence="15">Plays a critical role in recombination and DNA repair. Helps process Holliday junction intermediates to mature products by catalyzing branch migration. Has replication fork regression activity, unwinds stalled or blocked replication forks to make a HJ that can be resolved. Has a DNA unwinding activity characteristic of a DNA helicase with 3'-5' polarity.</text>
</comment>
<evidence type="ECO:0000256" key="15">
    <source>
        <dbReference type="RuleBase" id="RU363016"/>
    </source>
</evidence>
<dbReference type="AlphaFoldDB" id="A0A1H6R1G1"/>
<evidence type="ECO:0000259" key="16">
    <source>
        <dbReference type="PROSITE" id="PS51192"/>
    </source>
</evidence>
<evidence type="ECO:0000259" key="17">
    <source>
        <dbReference type="PROSITE" id="PS51194"/>
    </source>
</evidence>
<keyword evidence="19" id="KW-1185">Reference proteome</keyword>
<evidence type="ECO:0000256" key="8">
    <source>
        <dbReference type="ARBA" id="ARBA00023125"/>
    </source>
</evidence>
<evidence type="ECO:0000256" key="12">
    <source>
        <dbReference type="ARBA" id="ARBA00034617"/>
    </source>
</evidence>
<dbReference type="InterPro" id="IPR001650">
    <property type="entry name" value="Helicase_C-like"/>
</dbReference>
<dbReference type="PANTHER" id="PTHR47964">
    <property type="entry name" value="ATP-DEPENDENT DNA HELICASE HOMOLOG RECG, CHLOROPLASTIC"/>
    <property type="match status" value="1"/>
</dbReference>
<feature type="domain" description="Helicase C-terminal" evidence="17">
    <location>
        <begin position="503"/>
        <end position="650"/>
    </location>
</feature>
<accession>A0A1H6R1G1</accession>
<dbReference type="InterPro" id="IPR047112">
    <property type="entry name" value="RecG/Mfd"/>
</dbReference>
<gene>
    <name evidence="18" type="ORF">SAMN05421831_10313</name>
</gene>
<dbReference type="Pfam" id="PF19833">
    <property type="entry name" value="RecG_dom3_C"/>
    <property type="match status" value="1"/>
</dbReference>
<dbReference type="InterPro" id="IPR014001">
    <property type="entry name" value="Helicase_ATP-bd"/>
</dbReference>
<dbReference type="Pfam" id="PF00271">
    <property type="entry name" value="Helicase_C"/>
    <property type="match status" value="1"/>
</dbReference>
<dbReference type="GO" id="GO:0043138">
    <property type="term" value="F:3'-5' DNA helicase activity"/>
    <property type="evidence" value="ECO:0007669"/>
    <property type="project" value="UniProtKB-EC"/>
</dbReference>
<evidence type="ECO:0000256" key="11">
    <source>
        <dbReference type="ARBA" id="ARBA00023235"/>
    </source>
</evidence>
<dbReference type="Gene3D" id="2.40.50.140">
    <property type="entry name" value="Nucleic acid-binding proteins"/>
    <property type="match status" value="1"/>
</dbReference>
<dbReference type="InterPro" id="IPR011545">
    <property type="entry name" value="DEAD/DEAH_box_helicase_dom"/>
</dbReference>
<sequence length="712" mass="78645">MQAVSDSLSLDTPLSACSGVNARLAAQLKRLGLISVQDALLHLPNRYQDRTQITPIQALILGQQAVVDAYVVRTQKISGRRPSFIAYLQDASSQQDPQTPPLQVRFFHQAAYLQHHFKLQQRVLCFGEVRLAYQGIGWEMAHPDYQCLEADAPLVADTYLTPIYASTEGLHQGRLRRLLVTLLQQVPAQAWPSISYLWPAELASPCTHTGLSVRDLSTWQALCMLHQMPPMYYQAELLANQQHPAQIRLAVDELLAHQGALQGLRRRLQSLGAPVLHADPQQDAAFLAQLHFQPTRAQQKVVAEIRQDLQQARPMLRLLQGDVGSGKTLVAAMAALAAVASGYQVALMAPTELLAEQHAENFGQWCTPLNIHVELLTGKGRNKARQATLAKLAVGDIQIAIGTHALFQADVEFDNLGLVIIDEQHRFGVHQRLALRNKSRQHTAHQLIMTATPIPRTLAMCAYADLDVSIIDELPPGRQGIQTVTLADARRKEVIARVAAACQAQRQVYWVCTLIEESDVLSAQAAEKTYLELTEALTDLRVGLVHGRLQAKQKQAVMQAFKAGDLDVLVATTVIEVGVDVPNASVMVIENPERLGLAQLHQLRGRVGRGSQQSFCVLLYGTPLSDASKARLQAMRTSQDGFWLAQKDLELRGPGEVLGTRQTGLAHMRAADLNQHAHLIPWIHQMASQLPQSQLNLVVETWLQEATHYGEV</sequence>
<dbReference type="GO" id="GO:0016887">
    <property type="term" value="F:ATP hydrolysis activity"/>
    <property type="evidence" value="ECO:0007669"/>
    <property type="project" value="RHEA"/>
</dbReference>
<dbReference type="PROSITE" id="PS51194">
    <property type="entry name" value="HELICASE_CTER"/>
    <property type="match status" value="1"/>
</dbReference>
<dbReference type="STRING" id="64971.SAMN05421831_10313"/>
<dbReference type="NCBIfam" id="NF008163">
    <property type="entry name" value="PRK10917.1-1"/>
    <property type="match status" value="1"/>
</dbReference>
<comment type="catalytic activity">
    <reaction evidence="14 15">
        <text>ATP + H2O = ADP + phosphate + H(+)</text>
        <dbReference type="Rhea" id="RHEA:13065"/>
        <dbReference type="ChEBI" id="CHEBI:15377"/>
        <dbReference type="ChEBI" id="CHEBI:15378"/>
        <dbReference type="ChEBI" id="CHEBI:30616"/>
        <dbReference type="ChEBI" id="CHEBI:43474"/>
        <dbReference type="ChEBI" id="CHEBI:456216"/>
        <dbReference type="EC" id="5.6.2.4"/>
    </reaction>
</comment>
<keyword evidence="6 15" id="KW-0347">Helicase</keyword>
<organism evidence="18 19">
    <name type="scientific">Allopseudospirillum japonicum</name>
    <dbReference type="NCBI Taxonomy" id="64971"/>
    <lineage>
        <taxon>Bacteria</taxon>
        <taxon>Pseudomonadati</taxon>
        <taxon>Pseudomonadota</taxon>
        <taxon>Gammaproteobacteria</taxon>
        <taxon>Oceanospirillales</taxon>
        <taxon>Oceanospirillaceae</taxon>
        <taxon>Allopseudospirillum</taxon>
    </lineage>
</organism>
<dbReference type="SUPFAM" id="SSF50249">
    <property type="entry name" value="Nucleic acid-binding proteins"/>
    <property type="match status" value="1"/>
</dbReference>
<dbReference type="InterPro" id="IPR027417">
    <property type="entry name" value="P-loop_NTPase"/>
</dbReference>
<comment type="similarity">
    <text evidence="1 15">Belongs to the helicase family. RecG subfamily.</text>
</comment>
<comment type="catalytic activity">
    <reaction evidence="12 15">
        <text>Couples ATP hydrolysis with the unwinding of duplex DNA by translocating in the 3'-5' direction.</text>
        <dbReference type="EC" id="5.6.2.4"/>
    </reaction>
</comment>
<dbReference type="Pfam" id="PF17191">
    <property type="entry name" value="RecG_wedge"/>
    <property type="match status" value="1"/>
</dbReference>
<keyword evidence="4 15" id="KW-0227">DNA damage</keyword>
<dbReference type="GO" id="GO:0006310">
    <property type="term" value="P:DNA recombination"/>
    <property type="evidence" value="ECO:0007669"/>
    <property type="project" value="UniProtKB-UniRule"/>
</dbReference>
<dbReference type="PROSITE" id="PS51192">
    <property type="entry name" value="HELICASE_ATP_BIND_1"/>
    <property type="match status" value="1"/>
</dbReference>
<evidence type="ECO:0000313" key="18">
    <source>
        <dbReference type="EMBL" id="SEI49623.1"/>
    </source>
</evidence>
<evidence type="ECO:0000256" key="4">
    <source>
        <dbReference type="ARBA" id="ARBA00022763"/>
    </source>
</evidence>
<proteinExistence type="inferred from homology"/>
<dbReference type="NCBIfam" id="NF008168">
    <property type="entry name" value="PRK10917.2-2"/>
    <property type="match status" value="1"/>
</dbReference>
<dbReference type="RefSeq" id="WP_093308676.1">
    <property type="nucleotide sequence ID" value="NZ_FNYH01000003.1"/>
</dbReference>
<dbReference type="InterPro" id="IPR012340">
    <property type="entry name" value="NA-bd_OB-fold"/>
</dbReference>
<evidence type="ECO:0000256" key="5">
    <source>
        <dbReference type="ARBA" id="ARBA00022801"/>
    </source>
</evidence>
<dbReference type="GO" id="GO:0003677">
    <property type="term" value="F:DNA binding"/>
    <property type="evidence" value="ECO:0007669"/>
    <property type="project" value="UniProtKB-KW"/>
</dbReference>
<keyword evidence="10 15" id="KW-0234">DNA repair</keyword>
<evidence type="ECO:0000256" key="10">
    <source>
        <dbReference type="ARBA" id="ARBA00023204"/>
    </source>
</evidence>
<evidence type="ECO:0000313" key="19">
    <source>
        <dbReference type="Proteomes" id="UP000242999"/>
    </source>
</evidence>
<reference evidence="19" key="1">
    <citation type="submission" date="2016-10" db="EMBL/GenBank/DDBJ databases">
        <authorList>
            <person name="Varghese N."/>
            <person name="Submissions S."/>
        </authorList>
    </citation>
    <scope>NUCLEOTIDE SEQUENCE [LARGE SCALE GENOMIC DNA]</scope>
    <source>
        <strain evidence="19">DSM 7165</strain>
    </source>
</reference>
<dbReference type="EC" id="5.6.2.4" evidence="13 15"/>
<dbReference type="CDD" id="cd17992">
    <property type="entry name" value="DEXHc_RecG"/>
    <property type="match status" value="1"/>
</dbReference>
<dbReference type="Gene3D" id="3.40.50.300">
    <property type="entry name" value="P-loop containing nucleotide triphosphate hydrolases"/>
    <property type="match status" value="2"/>
</dbReference>
<name>A0A1H6R1G1_9GAMM</name>
<dbReference type="InterPro" id="IPR004609">
    <property type="entry name" value="ATP-dep_DNA_helicase_RecG"/>
</dbReference>
<dbReference type="Proteomes" id="UP000242999">
    <property type="component" value="Unassembled WGS sequence"/>
</dbReference>
<feature type="domain" description="Helicase ATP-binding" evidence="16">
    <location>
        <begin position="308"/>
        <end position="471"/>
    </location>
</feature>
<evidence type="ECO:0000256" key="14">
    <source>
        <dbReference type="ARBA" id="ARBA00048988"/>
    </source>
</evidence>
<dbReference type="GO" id="GO:0006281">
    <property type="term" value="P:DNA repair"/>
    <property type="evidence" value="ECO:0007669"/>
    <property type="project" value="UniProtKB-UniRule"/>
</dbReference>
<evidence type="ECO:0000256" key="7">
    <source>
        <dbReference type="ARBA" id="ARBA00022840"/>
    </source>
</evidence>
<protein>
    <recommendedName>
        <fullName evidence="2 15">ATP-dependent DNA helicase RecG</fullName>
        <ecNumber evidence="13 15">5.6.2.4</ecNumber>
    </recommendedName>
</protein>
<dbReference type="InterPro" id="IPR033454">
    <property type="entry name" value="RecG_wedge"/>
</dbReference>
<dbReference type="Pfam" id="PF00270">
    <property type="entry name" value="DEAD"/>
    <property type="match status" value="1"/>
</dbReference>
<dbReference type="FunFam" id="3.40.50.300:FF:000391">
    <property type="entry name" value="ATP-dependent DNA helicase RecG"/>
    <property type="match status" value="1"/>
</dbReference>
<evidence type="ECO:0000256" key="3">
    <source>
        <dbReference type="ARBA" id="ARBA00022741"/>
    </source>
</evidence>